<sequence length="201" mass="22799" precursor="true">MSPSWFTIRQRASLCTALPLFLLAFMCLIAPLHAIAAQPERLILRAFSVATEGETMVLRVAVDIDDREALRNLLRDGAQLKLTLAATLKRSRTLMPAEEVGVVVAEILMRHDPLTREFEFSTSPDLPHRRDRNFNRLMDATLERLRLPLAPAASLAQGESYTVSLTCGLRHTQVPPWLEKTLFFWSWDVVPESTYTQSFTF</sequence>
<dbReference type="EMBL" id="CP000527">
    <property type="protein sequence ID" value="ABM27460.1"/>
    <property type="molecule type" value="Genomic_DNA"/>
</dbReference>
<dbReference type="Proteomes" id="UP000009173">
    <property type="component" value="Chromosome"/>
</dbReference>
<organism evidence="1 2">
    <name type="scientific">Nitratidesulfovibrio vulgaris (strain DP4)</name>
    <name type="common">Desulfovibrio vulgaris</name>
    <dbReference type="NCBI Taxonomy" id="391774"/>
    <lineage>
        <taxon>Bacteria</taxon>
        <taxon>Pseudomonadati</taxon>
        <taxon>Thermodesulfobacteriota</taxon>
        <taxon>Desulfovibrionia</taxon>
        <taxon>Desulfovibrionales</taxon>
        <taxon>Desulfovibrionaceae</taxon>
        <taxon>Nitratidesulfovibrio</taxon>
    </lineage>
</organism>
<dbReference type="AlphaFoldDB" id="A0A0H3A5X5"/>
<dbReference type="HOGENOM" id="CLU_116639_0_0_7"/>
<name>A0A0H3A5X5_NITV4</name>
<proteinExistence type="predicted"/>
<dbReference type="RefSeq" id="WP_011791612.1">
    <property type="nucleotide sequence ID" value="NC_008751.1"/>
</dbReference>
<dbReference type="KEGG" id="dvl:Dvul_0437"/>
<protein>
    <recommendedName>
        <fullName evidence="3">DUF4390 domain-containing protein</fullName>
    </recommendedName>
</protein>
<evidence type="ECO:0000313" key="1">
    <source>
        <dbReference type="EMBL" id="ABM27460.1"/>
    </source>
</evidence>
<dbReference type="InterPro" id="IPR025500">
    <property type="entry name" value="DUF4390"/>
</dbReference>
<reference evidence="2" key="1">
    <citation type="journal article" date="2009" name="Environ. Microbiol.">
        <title>Contribution of mobile genetic elements to Desulfovibrio vulgaris genome plasticity.</title>
        <authorList>
            <person name="Walker C.B."/>
            <person name="Stolyar S."/>
            <person name="Chivian D."/>
            <person name="Pinel N."/>
            <person name="Gabster J.A."/>
            <person name="Dehal P.S."/>
            <person name="He Z."/>
            <person name="Yang Z.K."/>
            <person name="Yen H.C."/>
            <person name="Zhou J."/>
            <person name="Wall J.D."/>
            <person name="Hazen T.C."/>
            <person name="Arkin A.P."/>
            <person name="Stahl D.A."/>
        </authorList>
    </citation>
    <scope>NUCLEOTIDE SEQUENCE [LARGE SCALE GENOMIC DNA]</scope>
    <source>
        <strain evidence="2">DP4</strain>
    </source>
</reference>
<gene>
    <name evidence="1" type="ordered locus">Dvul_0437</name>
</gene>
<dbReference type="Pfam" id="PF14334">
    <property type="entry name" value="DUF4390"/>
    <property type="match status" value="1"/>
</dbReference>
<accession>A0A0H3A5X5</accession>
<evidence type="ECO:0008006" key="3">
    <source>
        <dbReference type="Google" id="ProtNLM"/>
    </source>
</evidence>
<evidence type="ECO:0000313" key="2">
    <source>
        <dbReference type="Proteomes" id="UP000009173"/>
    </source>
</evidence>